<name>A0A2W4Z7D6_9SPHN</name>
<evidence type="ECO:0000259" key="1">
    <source>
        <dbReference type="Pfam" id="PF12728"/>
    </source>
</evidence>
<dbReference type="NCBIfam" id="TIGR01764">
    <property type="entry name" value="excise"/>
    <property type="match status" value="1"/>
</dbReference>
<dbReference type="GO" id="GO:0003677">
    <property type="term" value="F:DNA binding"/>
    <property type="evidence" value="ECO:0007669"/>
    <property type="project" value="InterPro"/>
</dbReference>
<gene>
    <name evidence="2" type="ORF">DI632_07195</name>
</gene>
<dbReference type="Pfam" id="PF12728">
    <property type="entry name" value="HTH_17"/>
    <property type="match status" value="1"/>
</dbReference>
<protein>
    <recommendedName>
        <fullName evidence="1">Helix-turn-helix domain-containing protein</fullName>
    </recommendedName>
</protein>
<dbReference type="InterPro" id="IPR010093">
    <property type="entry name" value="SinI_DNA-bd"/>
</dbReference>
<evidence type="ECO:0000313" key="2">
    <source>
        <dbReference type="EMBL" id="PZO78250.1"/>
    </source>
</evidence>
<dbReference type="InterPro" id="IPR041657">
    <property type="entry name" value="HTH_17"/>
</dbReference>
<dbReference type="Proteomes" id="UP000248614">
    <property type="component" value="Unassembled WGS sequence"/>
</dbReference>
<comment type="caution">
    <text evidence="2">The sequence shown here is derived from an EMBL/GenBank/DDBJ whole genome shotgun (WGS) entry which is preliminary data.</text>
</comment>
<accession>A0A2W4Z7D6</accession>
<dbReference type="AlphaFoldDB" id="A0A2W4Z7D6"/>
<dbReference type="EMBL" id="QFNF01000013">
    <property type="protein sequence ID" value="PZO78250.1"/>
    <property type="molecule type" value="Genomic_DNA"/>
</dbReference>
<sequence>MNNDNEPRSGTPDGLGKLAYSVMEAAAVTGLGRTTLYALMRDGTLSSFTVGKRRLIATADLESMIAQARRAA</sequence>
<feature type="domain" description="Helix-turn-helix" evidence="1">
    <location>
        <begin position="20"/>
        <end position="68"/>
    </location>
</feature>
<dbReference type="Gene3D" id="3.90.105.50">
    <property type="match status" value="1"/>
</dbReference>
<organism evidence="2 3">
    <name type="scientific">Sphingomonas hengshuiensis</name>
    <dbReference type="NCBI Taxonomy" id="1609977"/>
    <lineage>
        <taxon>Bacteria</taxon>
        <taxon>Pseudomonadati</taxon>
        <taxon>Pseudomonadota</taxon>
        <taxon>Alphaproteobacteria</taxon>
        <taxon>Sphingomonadales</taxon>
        <taxon>Sphingomonadaceae</taxon>
        <taxon>Sphingomonas</taxon>
    </lineage>
</organism>
<reference evidence="2 3" key="1">
    <citation type="submission" date="2017-08" db="EMBL/GenBank/DDBJ databases">
        <title>Infants hospitalized years apart are colonized by the same room-sourced microbial strains.</title>
        <authorList>
            <person name="Brooks B."/>
            <person name="Olm M.R."/>
            <person name="Firek B.A."/>
            <person name="Baker R."/>
            <person name="Thomas B.C."/>
            <person name="Morowitz M.J."/>
            <person name="Banfield J.F."/>
        </authorList>
    </citation>
    <scope>NUCLEOTIDE SEQUENCE [LARGE SCALE GENOMIC DNA]</scope>
    <source>
        <strain evidence="2">S2_018_000_R3_110</strain>
    </source>
</reference>
<proteinExistence type="predicted"/>
<dbReference type="InterPro" id="IPR038148">
    <property type="entry name" value="Tn1545/Tn916_Xis"/>
</dbReference>
<evidence type="ECO:0000313" key="3">
    <source>
        <dbReference type="Proteomes" id="UP000248614"/>
    </source>
</evidence>